<protein>
    <submittedName>
        <fullName evidence="3">Porin</fullName>
    </submittedName>
</protein>
<evidence type="ECO:0000259" key="2">
    <source>
        <dbReference type="Pfam" id="PF13609"/>
    </source>
</evidence>
<keyword evidence="1" id="KW-0732">Signal</keyword>
<comment type="caution">
    <text evidence="3">The sequence shown here is derived from an EMBL/GenBank/DDBJ whole genome shotgun (WGS) entry which is preliminary data.</text>
</comment>
<dbReference type="SUPFAM" id="SSF56935">
    <property type="entry name" value="Porins"/>
    <property type="match status" value="1"/>
</dbReference>
<sequence length="400" mass="41548">MKSILLASASIVAFAIAGAAQAEVTFGGSATLGFNDDDDGDEGTPASNAVDDHDGFYWDATITIAATQDLDNGLTVGFSSEFDIADDNLGLDLESGSYVLSMTSEMASLFYGDTAFAAETYYEGVGDLDSDGFSEADGETVLRGEAMFGGFTLGMSYVIADADGDHVGDDANVDGDVDQLSLGANGEFGNFTVGFAYQEESDANGPLVGDGVADNGEAGEGTDVYDPVDTNGDFNTDEIFAIFGSTSVAGADISLAYASNETQDTTSTGVGVSYPVGPVVLGFEYGFNPDSLDTYELMVGYANGPVTVDASYSDNEDGTDEEYSVDASYDAGNNLTVFTGVHGGEDNTDELDYYVGGTLGLSDAASMTVSYAVDDDESEEDEIGAPEYQQGTTVEFSFDF</sequence>
<name>A0A5J5GDG0_9RHOB</name>
<proteinExistence type="predicted"/>
<evidence type="ECO:0000313" key="4">
    <source>
        <dbReference type="Proteomes" id="UP000326554"/>
    </source>
</evidence>
<evidence type="ECO:0000256" key="1">
    <source>
        <dbReference type="SAM" id="SignalP"/>
    </source>
</evidence>
<keyword evidence="4" id="KW-1185">Reference proteome</keyword>
<dbReference type="InterPro" id="IPR023614">
    <property type="entry name" value="Porin_dom_sf"/>
</dbReference>
<dbReference type="InterPro" id="IPR033900">
    <property type="entry name" value="Gram_neg_porin_domain"/>
</dbReference>
<dbReference type="EMBL" id="VYQE01000005">
    <property type="protein sequence ID" value="KAA9005990.1"/>
    <property type="molecule type" value="Genomic_DNA"/>
</dbReference>
<dbReference type="RefSeq" id="WP_150446242.1">
    <property type="nucleotide sequence ID" value="NZ_VYQE01000005.1"/>
</dbReference>
<dbReference type="GO" id="GO:0015288">
    <property type="term" value="F:porin activity"/>
    <property type="evidence" value="ECO:0007669"/>
    <property type="project" value="InterPro"/>
</dbReference>
<feature type="chain" id="PRO_5023821416" evidence="1">
    <location>
        <begin position="23"/>
        <end position="400"/>
    </location>
</feature>
<dbReference type="AlphaFoldDB" id="A0A5J5GDG0"/>
<reference evidence="3 4" key="1">
    <citation type="submission" date="2019-09" db="EMBL/GenBank/DDBJ databases">
        <authorList>
            <person name="Park J.-S."/>
            <person name="Choi H.-J."/>
        </authorList>
    </citation>
    <scope>NUCLEOTIDE SEQUENCE [LARGE SCALE GENOMIC DNA]</scope>
    <source>
        <strain evidence="3 4">176SS1-4</strain>
    </source>
</reference>
<dbReference type="Gene3D" id="2.40.160.10">
    <property type="entry name" value="Porin"/>
    <property type="match status" value="2"/>
</dbReference>
<dbReference type="Proteomes" id="UP000326554">
    <property type="component" value="Unassembled WGS sequence"/>
</dbReference>
<evidence type="ECO:0000313" key="3">
    <source>
        <dbReference type="EMBL" id="KAA9005990.1"/>
    </source>
</evidence>
<feature type="domain" description="Porin" evidence="2">
    <location>
        <begin position="8"/>
        <end position="286"/>
    </location>
</feature>
<dbReference type="Pfam" id="PF13609">
    <property type="entry name" value="Porin_4"/>
    <property type="match status" value="1"/>
</dbReference>
<accession>A0A5J5GDG0</accession>
<feature type="signal peptide" evidence="1">
    <location>
        <begin position="1"/>
        <end position="22"/>
    </location>
</feature>
<dbReference type="GO" id="GO:0016020">
    <property type="term" value="C:membrane"/>
    <property type="evidence" value="ECO:0007669"/>
    <property type="project" value="InterPro"/>
</dbReference>
<gene>
    <name evidence="3" type="ORF">F3S47_15660</name>
</gene>
<organism evidence="3 4">
    <name type="scientific">Histidinibacterium aquaticum</name>
    <dbReference type="NCBI Taxonomy" id="2613962"/>
    <lineage>
        <taxon>Bacteria</taxon>
        <taxon>Pseudomonadati</taxon>
        <taxon>Pseudomonadota</taxon>
        <taxon>Alphaproteobacteria</taxon>
        <taxon>Rhodobacterales</taxon>
        <taxon>Paracoccaceae</taxon>
        <taxon>Histidinibacterium</taxon>
    </lineage>
</organism>